<dbReference type="AlphaFoldDB" id="A0A1N7ML93"/>
<dbReference type="STRING" id="484498.SAMN05421686_105264"/>
<dbReference type="PANTHER" id="PTHR46438">
    <property type="entry name" value="ALPHA/BETA-HYDROLASES SUPERFAMILY PROTEIN"/>
    <property type="match status" value="1"/>
</dbReference>
<organism evidence="2 3">
    <name type="scientific">Thalassolituus maritimus</name>
    <dbReference type="NCBI Taxonomy" id="484498"/>
    <lineage>
        <taxon>Bacteria</taxon>
        <taxon>Pseudomonadati</taxon>
        <taxon>Pseudomonadota</taxon>
        <taxon>Gammaproteobacteria</taxon>
        <taxon>Oceanospirillales</taxon>
        <taxon>Oceanospirillaceae</taxon>
        <taxon>Thalassolituus</taxon>
    </lineage>
</organism>
<reference evidence="3" key="1">
    <citation type="submission" date="2017-01" db="EMBL/GenBank/DDBJ databases">
        <authorList>
            <person name="Varghese N."/>
            <person name="Submissions S."/>
        </authorList>
    </citation>
    <scope>NUCLEOTIDE SEQUENCE [LARGE SCALE GENOMIC DNA]</scope>
    <source>
        <strain evidence="3">DSM 24913</strain>
    </source>
</reference>
<proteinExistence type="predicted"/>
<dbReference type="EMBL" id="FTOH01000005">
    <property type="protein sequence ID" value="SIS86800.1"/>
    <property type="molecule type" value="Genomic_DNA"/>
</dbReference>
<keyword evidence="3" id="KW-1185">Reference proteome</keyword>
<sequence length="293" mass="33709">MLQSLFKEKYGIPLDEIKRRHAYADSKFIQVQGMDVHYRDVGEGPVLILLHGMFSSLHTWEEWIDTLKEDFRVIALDAPNYGLTGAHPKGMFKHIYSDFLNDFTDALGISECMLAGNSLGGWMSWEFAGRYPEKVKKVILIDSAGFLFVTPWLLISLALPGATFLSQTVKYPKAAFWAVIKDVYGDRSKVKKEKVDLYYDLSMREGNRAASARVVHYIRNIGGFRTGYMKNMNQPTLIMWGKKDRWIPLRHVKSFMKKIRNSESVIYDDAGHMPMEEIPEISVKDAREFLLRP</sequence>
<evidence type="ECO:0000313" key="2">
    <source>
        <dbReference type="EMBL" id="SIS86800.1"/>
    </source>
</evidence>
<dbReference type="Proteomes" id="UP000185639">
    <property type="component" value="Unassembled WGS sequence"/>
</dbReference>
<evidence type="ECO:0000259" key="1">
    <source>
        <dbReference type="Pfam" id="PF00561"/>
    </source>
</evidence>
<dbReference type="Pfam" id="PF00561">
    <property type="entry name" value="Abhydrolase_1"/>
    <property type="match status" value="1"/>
</dbReference>
<gene>
    <name evidence="2" type="ORF">SAMN05421686_105264</name>
</gene>
<dbReference type="PANTHER" id="PTHR46438:SF11">
    <property type="entry name" value="LIPASE-RELATED"/>
    <property type="match status" value="1"/>
</dbReference>
<dbReference type="InterPro" id="IPR029058">
    <property type="entry name" value="AB_hydrolase_fold"/>
</dbReference>
<protein>
    <submittedName>
        <fullName evidence="2">Pimeloyl-ACP methyl ester carboxylesterase</fullName>
    </submittedName>
</protein>
<accession>A0A1N7ML93</accession>
<dbReference type="InterPro" id="IPR000073">
    <property type="entry name" value="AB_hydrolase_1"/>
</dbReference>
<dbReference type="SUPFAM" id="SSF53474">
    <property type="entry name" value="alpha/beta-Hydrolases"/>
    <property type="match status" value="1"/>
</dbReference>
<dbReference type="PRINTS" id="PR00111">
    <property type="entry name" value="ABHYDROLASE"/>
</dbReference>
<dbReference type="OrthoDB" id="5853561at2"/>
<dbReference type="RefSeq" id="WP_076515661.1">
    <property type="nucleotide sequence ID" value="NZ_CAJWBH010000013.1"/>
</dbReference>
<evidence type="ECO:0000313" key="3">
    <source>
        <dbReference type="Proteomes" id="UP000185639"/>
    </source>
</evidence>
<feature type="domain" description="AB hydrolase-1" evidence="1">
    <location>
        <begin position="45"/>
        <end position="277"/>
    </location>
</feature>
<name>A0A1N7ML93_9GAMM</name>
<dbReference type="Gene3D" id="3.40.50.1820">
    <property type="entry name" value="alpha/beta hydrolase"/>
    <property type="match status" value="1"/>
</dbReference>